<reference evidence="2 3" key="1">
    <citation type="submission" date="2016-12" db="EMBL/GenBank/DDBJ databases">
        <title>Study of bacterial adaptation to deep sea.</title>
        <authorList>
            <person name="Song J."/>
            <person name="Yoshizawa S."/>
            <person name="Kogure K."/>
        </authorList>
    </citation>
    <scope>NUCLEOTIDE SEQUENCE [LARGE SCALE GENOMIC DNA]</scope>
    <source>
        <strain evidence="2 3">SAORIC-165</strain>
    </source>
</reference>
<dbReference type="PANTHER" id="PTHR33408">
    <property type="entry name" value="TRANSPOSASE"/>
    <property type="match status" value="1"/>
</dbReference>
<organism evidence="2 3">
    <name type="scientific">Rubritalea profundi</name>
    <dbReference type="NCBI Taxonomy" id="1658618"/>
    <lineage>
        <taxon>Bacteria</taxon>
        <taxon>Pseudomonadati</taxon>
        <taxon>Verrucomicrobiota</taxon>
        <taxon>Verrucomicrobiia</taxon>
        <taxon>Verrucomicrobiales</taxon>
        <taxon>Rubritaleaceae</taxon>
        <taxon>Rubritalea</taxon>
    </lineage>
</organism>
<protein>
    <recommendedName>
        <fullName evidence="1">Transposase InsH N-terminal domain-containing protein</fullName>
    </recommendedName>
</protein>
<evidence type="ECO:0000313" key="2">
    <source>
        <dbReference type="EMBL" id="PQJ27712.1"/>
    </source>
</evidence>
<dbReference type="EMBL" id="MQWA01000001">
    <property type="protein sequence ID" value="PQJ27712.1"/>
    <property type="molecule type" value="Genomic_DNA"/>
</dbReference>
<dbReference type="RefSeq" id="WP_105042201.1">
    <property type="nucleotide sequence ID" value="NZ_MQWA01000001.1"/>
</dbReference>
<sequence length="79" mass="8891">MPPHMMLALLVYCYSNGILSSRKIERATYRDVAVRFLTADTDPDPDTICTFRRKNLPAISKAFVEILQLACEMGLLKVG</sequence>
<feature type="domain" description="Transposase InsH N-terminal" evidence="1">
    <location>
        <begin position="2"/>
        <end position="53"/>
    </location>
</feature>
<dbReference type="Pfam" id="PF05598">
    <property type="entry name" value="DUF772"/>
    <property type="match status" value="1"/>
</dbReference>
<dbReference type="OrthoDB" id="183990at2"/>
<accession>A0A2S7U065</accession>
<comment type="caution">
    <text evidence="2">The sequence shown here is derived from an EMBL/GenBank/DDBJ whole genome shotgun (WGS) entry which is preliminary data.</text>
</comment>
<evidence type="ECO:0000259" key="1">
    <source>
        <dbReference type="Pfam" id="PF05598"/>
    </source>
</evidence>
<proteinExistence type="predicted"/>
<dbReference type="AlphaFoldDB" id="A0A2S7U065"/>
<name>A0A2S7U065_9BACT</name>
<dbReference type="InterPro" id="IPR008490">
    <property type="entry name" value="Transposase_InsH_N"/>
</dbReference>
<gene>
    <name evidence="2" type="ORF">BSZ32_03820</name>
</gene>
<evidence type="ECO:0000313" key="3">
    <source>
        <dbReference type="Proteomes" id="UP000239907"/>
    </source>
</evidence>
<keyword evidence="3" id="KW-1185">Reference proteome</keyword>
<dbReference type="Proteomes" id="UP000239907">
    <property type="component" value="Unassembled WGS sequence"/>
</dbReference>